<dbReference type="PANTHER" id="PTHR31126">
    <property type="entry name" value="TYROSINE-PROTEIN PHOSPHATASE"/>
    <property type="match status" value="1"/>
</dbReference>
<dbReference type="PROSITE" id="PS00383">
    <property type="entry name" value="TYR_PHOSPHATASE_1"/>
    <property type="match status" value="1"/>
</dbReference>
<evidence type="ECO:0000313" key="3">
    <source>
        <dbReference type="EMBL" id="MFD1464928.1"/>
    </source>
</evidence>
<keyword evidence="4" id="KW-1185">Reference proteome</keyword>
<evidence type="ECO:0000313" key="4">
    <source>
        <dbReference type="Proteomes" id="UP001597244"/>
    </source>
</evidence>
<protein>
    <submittedName>
        <fullName evidence="3">Tyrosine-protein phosphatase</fullName>
    </submittedName>
</protein>
<evidence type="ECO:0000256" key="1">
    <source>
        <dbReference type="ARBA" id="ARBA00009580"/>
    </source>
</evidence>
<dbReference type="Proteomes" id="UP001597244">
    <property type="component" value="Unassembled WGS sequence"/>
</dbReference>
<dbReference type="PANTHER" id="PTHR31126:SF1">
    <property type="entry name" value="TYROSINE SPECIFIC PROTEIN PHOSPHATASES DOMAIN-CONTAINING PROTEIN"/>
    <property type="match status" value="1"/>
</dbReference>
<organism evidence="3 4">
    <name type="scientific">Lapidilactobacillus mulanensis</name>
    <dbReference type="NCBI Taxonomy" id="2485999"/>
    <lineage>
        <taxon>Bacteria</taxon>
        <taxon>Bacillati</taxon>
        <taxon>Bacillota</taxon>
        <taxon>Bacilli</taxon>
        <taxon>Lactobacillales</taxon>
        <taxon>Lactobacillaceae</taxon>
        <taxon>Lapidilactobacillus</taxon>
    </lineage>
</organism>
<gene>
    <name evidence="3" type="ORF">ACFQ4L_02325</name>
</gene>
<accession>A0ABW4DMC3</accession>
<reference evidence="4" key="1">
    <citation type="journal article" date="2019" name="Int. J. Syst. Evol. Microbiol.">
        <title>The Global Catalogue of Microorganisms (GCM) 10K type strain sequencing project: providing services to taxonomists for standard genome sequencing and annotation.</title>
        <authorList>
            <consortium name="The Broad Institute Genomics Platform"/>
            <consortium name="The Broad Institute Genome Sequencing Center for Infectious Disease"/>
            <person name="Wu L."/>
            <person name="Ma J."/>
        </authorList>
    </citation>
    <scope>NUCLEOTIDE SEQUENCE [LARGE SCALE GENOMIC DNA]</scope>
    <source>
        <strain evidence="4">CCM 8951</strain>
    </source>
</reference>
<dbReference type="InterPro" id="IPR016130">
    <property type="entry name" value="Tyr_Pase_AS"/>
</dbReference>
<dbReference type="RefSeq" id="WP_125576184.1">
    <property type="nucleotide sequence ID" value="NZ_JBHTOF010000020.1"/>
</dbReference>
<dbReference type="InterPro" id="IPR029021">
    <property type="entry name" value="Prot-tyrosine_phosphatase-like"/>
</dbReference>
<comment type="similarity">
    <text evidence="1">Belongs to the protein-tyrosine phosphatase family.</text>
</comment>
<dbReference type="EMBL" id="JBHTOF010000020">
    <property type="protein sequence ID" value="MFD1464928.1"/>
    <property type="molecule type" value="Genomic_DNA"/>
</dbReference>
<sequence length="261" mass="29237">MNARLLQIQSGHNFRELGGYQTETGQHIKFHKIIRSGKLADLTPQDLDYLADYGVISSIDFRSPKEAKAEPDRLAKGMTYIFDPVFRVDETESTRSEEEQNQEMSQGPDLGRQRMISAYHNLITDTHPQKAYQQFFERLLTNTQDNQSVLFHCTAGKDRTGIGAYLFLRALGVDSATAKQDYLLTNEVTQTAIQGNIADLHTTDQTLIDNVTALMSVDEAYLGQAIADIKLMTGTVDNYLHEVLNLGTSDLNDLKKICLTA</sequence>
<feature type="region of interest" description="Disordered" evidence="2">
    <location>
        <begin position="91"/>
        <end position="110"/>
    </location>
</feature>
<dbReference type="Gene3D" id="3.90.190.10">
    <property type="entry name" value="Protein tyrosine phosphatase superfamily"/>
    <property type="match status" value="1"/>
</dbReference>
<proteinExistence type="inferred from homology"/>
<name>A0ABW4DMC3_9LACO</name>
<evidence type="ECO:0000256" key="2">
    <source>
        <dbReference type="SAM" id="MobiDB-lite"/>
    </source>
</evidence>
<dbReference type="Pfam" id="PF13350">
    <property type="entry name" value="Y_phosphatase3"/>
    <property type="match status" value="1"/>
</dbReference>
<dbReference type="InterPro" id="IPR026893">
    <property type="entry name" value="Tyr/Ser_Pase_IphP-type"/>
</dbReference>
<dbReference type="SUPFAM" id="SSF52799">
    <property type="entry name" value="(Phosphotyrosine protein) phosphatases II"/>
    <property type="match status" value="1"/>
</dbReference>
<comment type="caution">
    <text evidence="3">The sequence shown here is derived from an EMBL/GenBank/DDBJ whole genome shotgun (WGS) entry which is preliminary data.</text>
</comment>